<comment type="caution">
    <text evidence="2">The sequence shown here is derived from an EMBL/GenBank/DDBJ whole genome shotgun (WGS) entry which is preliminary data.</text>
</comment>
<feature type="region of interest" description="Disordered" evidence="1">
    <location>
        <begin position="1"/>
        <end position="21"/>
    </location>
</feature>
<organism evidence="2 3">
    <name type="scientific">Parelaphostrongylus tenuis</name>
    <name type="common">Meningeal worm</name>
    <dbReference type="NCBI Taxonomy" id="148309"/>
    <lineage>
        <taxon>Eukaryota</taxon>
        <taxon>Metazoa</taxon>
        <taxon>Ecdysozoa</taxon>
        <taxon>Nematoda</taxon>
        <taxon>Chromadorea</taxon>
        <taxon>Rhabditida</taxon>
        <taxon>Rhabditina</taxon>
        <taxon>Rhabditomorpha</taxon>
        <taxon>Strongyloidea</taxon>
        <taxon>Metastrongylidae</taxon>
        <taxon>Parelaphostrongylus</taxon>
    </lineage>
</organism>
<evidence type="ECO:0000313" key="3">
    <source>
        <dbReference type="Proteomes" id="UP001196413"/>
    </source>
</evidence>
<accession>A0AAD5R6F1</accession>
<evidence type="ECO:0000313" key="2">
    <source>
        <dbReference type="EMBL" id="KAJ1370587.1"/>
    </source>
</evidence>
<dbReference type="Proteomes" id="UP001196413">
    <property type="component" value="Unassembled WGS sequence"/>
</dbReference>
<name>A0AAD5R6F1_PARTN</name>
<feature type="compositionally biased region" description="Basic and acidic residues" evidence="1">
    <location>
        <begin position="1"/>
        <end position="12"/>
    </location>
</feature>
<sequence>MQGFDPQKRIEPEPPFLGAHANQQHHRGFCSAVTLSVIQAINLKQSSTVSAPDLEDERVIYTSPTPVSRSFESRYEDSVFNGTKEIFLKAFIDERADFYKKELEEELHKGRMRALEQALEEVKKEKWMYKPIDFETFVIRGPLQYSSSTAILISASISCSWQTSPFSTSENKYLHHIVWADEIGDLSFRRFGSRSEFEDYNKDERVGTSNRNICPEEEDDVETSAESESWTNLAILSICVVDTNKSINVYRDCRRKIYDQATIDICLWLSLVMSDDDTRGYYSLDDRQRPP</sequence>
<dbReference type="EMBL" id="JAHQIW010006805">
    <property type="protein sequence ID" value="KAJ1370587.1"/>
    <property type="molecule type" value="Genomic_DNA"/>
</dbReference>
<dbReference type="AlphaFoldDB" id="A0AAD5R6F1"/>
<evidence type="ECO:0000256" key="1">
    <source>
        <dbReference type="SAM" id="MobiDB-lite"/>
    </source>
</evidence>
<protein>
    <submittedName>
        <fullName evidence="2">Uncharacterized protein</fullName>
    </submittedName>
</protein>
<gene>
    <name evidence="2" type="ORF">KIN20_032347</name>
</gene>
<keyword evidence="3" id="KW-1185">Reference proteome</keyword>
<proteinExistence type="predicted"/>
<reference evidence="2" key="1">
    <citation type="submission" date="2021-06" db="EMBL/GenBank/DDBJ databases">
        <title>Parelaphostrongylus tenuis whole genome reference sequence.</title>
        <authorList>
            <person name="Garwood T.J."/>
            <person name="Larsen P.A."/>
            <person name="Fountain-Jones N.M."/>
            <person name="Garbe J.R."/>
            <person name="Macchietto M.G."/>
            <person name="Kania S.A."/>
            <person name="Gerhold R.W."/>
            <person name="Richards J.E."/>
            <person name="Wolf T.M."/>
        </authorList>
    </citation>
    <scope>NUCLEOTIDE SEQUENCE</scope>
    <source>
        <strain evidence="2">MNPRO001-30</strain>
        <tissue evidence="2">Meninges</tissue>
    </source>
</reference>